<dbReference type="InterPro" id="IPR019734">
    <property type="entry name" value="TPR_rpt"/>
</dbReference>
<proteinExistence type="inferred from homology"/>
<keyword evidence="4" id="KW-1185">Reference proteome</keyword>
<dbReference type="KEGG" id="cyc:PCC7424_2894"/>
<evidence type="ECO:0000256" key="1">
    <source>
        <dbReference type="ARBA" id="ARBA00007100"/>
    </source>
</evidence>
<sequence length="266" mass="30991">MMNNFYHEVTQPDHQINLAKACLLIASQEYPTLDLEEYLNALDTMGQEIEERLPASSYPLKIIQTINDYLFKDLGFKGNTTDYYDPRNSFLNDVIDRRIGIPITLSVVYLELAKRLNFPMVGIGMPGHFMIRPDFEEAGIFVDVFNRGEILFEQDCEQRLQQVYQQPVKLEPHFLDAVTNQQILGRILTNLKYIYLNRQEFSKTLKTIEQILLIFPNHPLELRDKGLIYYQLGQWEKASQDLKIYLALLPDAQDATVIRQLLQQIS</sequence>
<dbReference type="InterPro" id="IPR032698">
    <property type="entry name" value="SirB1_N"/>
</dbReference>
<dbReference type="HOGENOM" id="CLU_063810_1_0_3"/>
<dbReference type="SMART" id="SM00028">
    <property type="entry name" value="TPR"/>
    <property type="match status" value="2"/>
</dbReference>
<dbReference type="Gene3D" id="1.25.40.10">
    <property type="entry name" value="Tetratricopeptide repeat domain"/>
    <property type="match status" value="1"/>
</dbReference>
<dbReference type="PANTHER" id="PTHR31350:SF21">
    <property type="entry name" value="F-BOX ONLY PROTEIN 21"/>
    <property type="match status" value="1"/>
</dbReference>
<dbReference type="eggNOG" id="COG2912">
    <property type="taxonomic scope" value="Bacteria"/>
</dbReference>
<dbReference type="InterPro" id="IPR011990">
    <property type="entry name" value="TPR-like_helical_dom_sf"/>
</dbReference>
<dbReference type="STRING" id="65393.PCC7424_2894"/>
<protein>
    <recommendedName>
        <fullName evidence="2">Protein SirB1 N-terminal domain-containing protein</fullName>
    </recommendedName>
</protein>
<dbReference type="EMBL" id="CP001291">
    <property type="protein sequence ID" value="ACK71299.1"/>
    <property type="molecule type" value="Genomic_DNA"/>
</dbReference>
<dbReference type="Pfam" id="PF13371">
    <property type="entry name" value="TPR_9"/>
    <property type="match status" value="1"/>
</dbReference>
<evidence type="ECO:0000313" key="4">
    <source>
        <dbReference type="Proteomes" id="UP000002384"/>
    </source>
</evidence>
<evidence type="ECO:0000313" key="3">
    <source>
        <dbReference type="EMBL" id="ACK71299.1"/>
    </source>
</evidence>
<accession>B7K8V1</accession>
<reference evidence="4" key="1">
    <citation type="journal article" date="2011" name="MBio">
        <title>Novel metabolic attributes of the genus Cyanothece, comprising a group of unicellular nitrogen-fixing Cyanobacteria.</title>
        <authorList>
            <person name="Bandyopadhyay A."/>
            <person name="Elvitigala T."/>
            <person name="Welsh E."/>
            <person name="Stockel J."/>
            <person name="Liberton M."/>
            <person name="Min H."/>
            <person name="Sherman L.A."/>
            <person name="Pakrasi H.B."/>
        </authorList>
    </citation>
    <scope>NUCLEOTIDE SEQUENCE [LARGE SCALE GENOMIC DNA]</scope>
    <source>
        <strain evidence="4">PCC 7424</strain>
    </source>
</reference>
<dbReference type="AlphaFoldDB" id="B7K8V1"/>
<evidence type="ECO:0000259" key="2">
    <source>
        <dbReference type="Pfam" id="PF13369"/>
    </source>
</evidence>
<dbReference type="Proteomes" id="UP000002384">
    <property type="component" value="Chromosome"/>
</dbReference>
<dbReference type="PANTHER" id="PTHR31350">
    <property type="entry name" value="SI:DKEY-261L7.2"/>
    <property type="match status" value="1"/>
</dbReference>
<dbReference type="Pfam" id="PF13369">
    <property type="entry name" value="Transglut_core2"/>
    <property type="match status" value="1"/>
</dbReference>
<comment type="similarity">
    <text evidence="1">Belongs to the UPF0162 family.</text>
</comment>
<dbReference type="SUPFAM" id="SSF48452">
    <property type="entry name" value="TPR-like"/>
    <property type="match status" value="1"/>
</dbReference>
<organism evidence="3 4">
    <name type="scientific">Gloeothece citriformis (strain PCC 7424)</name>
    <name type="common">Cyanothece sp. (strain PCC 7424)</name>
    <dbReference type="NCBI Taxonomy" id="65393"/>
    <lineage>
        <taxon>Bacteria</taxon>
        <taxon>Bacillati</taxon>
        <taxon>Cyanobacteriota</taxon>
        <taxon>Cyanophyceae</taxon>
        <taxon>Oscillatoriophycideae</taxon>
        <taxon>Chroococcales</taxon>
        <taxon>Aphanothecaceae</taxon>
        <taxon>Gloeothece</taxon>
        <taxon>Gloeothece citriformis</taxon>
    </lineage>
</organism>
<gene>
    <name evidence="3" type="ordered locus">PCC7424_2894</name>
</gene>
<feature type="domain" description="Protein SirB1 N-terminal" evidence="2">
    <location>
        <begin position="37"/>
        <end position="188"/>
    </location>
</feature>
<name>B7K8V1_GLOC7</name>